<organism evidence="1 2">
    <name type="scientific">Mycobacterium phage Bricole</name>
    <dbReference type="NCBI Taxonomy" id="1718601"/>
    <lineage>
        <taxon>Viruses</taxon>
        <taxon>Duplodnaviria</taxon>
        <taxon>Heunggongvirae</taxon>
        <taxon>Uroviricota</taxon>
        <taxon>Caudoviricetes</taxon>
        <taxon>Vilmaviridae</taxon>
        <taxon>Mclasvirinae</taxon>
        <taxon>Bongovirus</taxon>
        <taxon>Bongovirus bongo</taxon>
    </lineage>
</organism>
<dbReference type="Proteomes" id="UP000221469">
    <property type="component" value="Segment"/>
</dbReference>
<sequence>MPPLNVHPPDPNHPKGMAWVLGVGMVDPRPGNNPNQPMAIVQSWEPTSELWWKLGLRWHPELAEVWAVGGGQFEIAQIVNEKPEAQEMSLEEGAAEVLEYIGKEHPEYAEMLQQIHNAGSDVERIKLVKQFDGEIKRLMTLMKYVSTKPAEE</sequence>
<proteinExistence type="predicted"/>
<name>A0A0M4RQV2_9CAUD</name>
<evidence type="ECO:0000313" key="1">
    <source>
        <dbReference type="EMBL" id="ALF00557.1"/>
    </source>
</evidence>
<evidence type="ECO:0000313" key="2">
    <source>
        <dbReference type="Proteomes" id="UP000221469"/>
    </source>
</evidence>
<gene>
    <name evidence="1" type="ORF">SEA_BRICOLE_29</name>
</gene>
<protein>
    <submittedName>
        <fullName evidence="1">Minor tail protein</fullName>
    </submittedName>
</protein>
<reference evidence="1 2" key="1">
    <citation type="submission" date="2015-08" db="EMBL/GenBank/DDBJ databases">
        <authorList>
            <person name="Barekzi N."/>
            <person name="Doss J.H."/>
            <person name="Bluford J."/>
            <person name="Fizer S."/>
            <person name="Garofalo A.E."/>
            <person name="Gasalao M.B."/>
            <person name="Griffin J."/>
            <person name="Henderson C.M."/>
            <person name="Hyre A.N."/>
            <person name="Irons L.B."/>
            <person name="Jafree E."/>
            <person name="Kanda K."/>
            <person name="Matthews D."/>
            <person name="Mclaren B."/>
            <person name="Moriarty A."/>
            <person name="Northam N."/>
            <person name="Ryan M."/>
            <person name="Smith D.E."/>
            <person name="Vanselow D."/>
            <person name="Welch J."/>
            <person name="Gauthier D."/>
            <person name="Anders K.R."/>
            <person name="Bradley K.W."/>
            <person name="Asai D.J."/>
            <person name="Bowman C.A."/>
            <person name="Russell D.A."/>
            <person name="Pope W.H."/>
            <person name="Jacobs-Sera D."/>
            <person name="Hendrix R.W."/>
            <person name="Hatfull G.F."/>
        </authorList>
    </citation>
    <scope>NUCLEOTIDE SEQUENCE [LARGE SCALE GENOMIC DNA]</scope>
</reference>
<dbReference type="EMBL" id="KT591491">
    <property type="protein sequence ID" value="ALF00557.1"/>
    <property type="molecule type" value="Genomic_DNA"/>
</dbReference>
<accession>A0A0M4RQV2</accession>